<evidence type="ECO:0000313" key="4">
    <source>
        <dbReference type="Proteomes" id="UP000606115"/>
    </source>
</evidence>
<comment type="caution">
    <text evidence="3">The sequence shown here is derived from an EMBL/GenBank/DDBJ whole genome shotgun (WGS) entry which is preliminary data.</text>
</comment>
<dbReference type="EMBL" id="BMKX01000006">
    <property type="protein sequence ID" value="GGJ65278.1"/>
    <property type="molecule type" value="Genomic_DNA"/>
</dbReference>
<evidence type="ECO:0000256" key="1">
    <source>
        <dbReference type="SAM" id="Phobius"/>
    </source>
</evidence>
<feature type="domain" description="PH" evidence="2">
    <location>
        <begin position="38"/>
        <end position="152"/>
    </location>
</feature>
<evidence type="ECO:0000313" key="3">
    <source>
        <dbReference type="EMBL" id="GGJ65278.1"/>
    </source>
</evidence>
<dbReference type="GeneID" id="303304874"/>
<gene>
    <name evidence="3" type="ORF">GCM10007173_25220</name>
</gene>
<dbReference type="Proteomes" id="UP000606115">
    <property type="component" value="Unassembled WGS sequence"/>
</dbReference>
<feature type="transmembrane region" description="Helical" evidence="1">
    <location>
        <begin position="6"/>
        <end position="27"/>
    </location>
</feature>
<protein>
    <recommendedName>
        <fullName evidence="2">PH domain-containing protein</fullName>
    </recommendedName>
</protein>
<dbReference type="Pfam" id="PF25362">
    <property type="entry name" value="bPH_11"/>
    <property type="match status" value="1"/>
</dbReference>
<keyword evidence="4" id="KW-1185">Reference proteome</keyword>
<dbReference type="InterPro" id="IPR057446">
    <property type="entry name" value="PH_bac"/>
</dbReference>
<keyword evidence="1" id="KW-0812">Transmembrane</keyword>
<name>A0ABQ2DQZ9_9MICC</name>
<accession>A0ABQ2DQZ9</accession>
<dbReference type="RefSeq" id="WP_188686049.1">
    <property type="nucleotide sequence ID" value="NZ_BMKX01000006.1"/>
</dbReference>
<keyword evidence="1" id="KW-1133">Transmembrane helix</keyword>
<reference evidence="4" key="1">
    <citation type="journal article" date="2019" name="Int. J. Syst. Evol. Microbiol.">
        <title>The Global Catalogue of Microorganisms (GCM) 10K type strain sequencing project: providing services to taxonomists for standard genome sequencing and annotation.</title>
        <authorList>
            <consortium name="The Broad Institute Genomics Platform"/>
            <consortium name="The Broad Institute Genome Sequencing Center for Infectious Disease"/>
            <person name="Wu L."/>
            <person name="Ma J."/>
        </authorList>
    </citation>
    <scope>NUCLEOTIDE SEQUENCE [LARGE SCALE GENOMIC DNA]</scope>
    <source>
        <strain evidence="4">CGMCC 1.3685</strain>
    </source>
</reference>
<organism evidence="3 4">
    <name type="scientific">Glutamicibacter ardleyensis</name>
    <dbReference type="NCBI Taxonomy" id="225894"/>
    <lineage>
        <taxon>Bacteria</taxon>
        <taxon>Bacillati</taxon>
        <taxon>Actinomycetota</taxon>
        <taxon>Actinomycetes</taxon>
        <taxon>Micrococcales</taxon>
        <taxon>Micrococcaceae</taxon>
        <taxon>Glutamicibacter</taxon>
    </lineage>
</organism>
<proteinExistence type="predicted"/>
<keyword evidence="1" id="KW-0472">Membrane</keyword>
<evidence type="ECO:0000259" key="2">
    <source>
        <dbReference type="Pfam" id="PF25362"/>
    </source>
</evidence>
<sequence length="169" mass="18896">MTSGELTSVLVTIGIVVLFCALILIGWRNMKRRQSGIPAPYAGFDDEPEHQFTGMYVATTRYEDWLDRIAVHQLGVRSNATLELGSGGVHLLRPGTTDLHIPWNAFVKVARSAGMVGKFVERDGLIVITWTKDDFTFDTGFRPRYHEDTAKIYQLLASHQADAAEQETN</sequence>